<gene>
    <name evidence="2" type="ORF">LSINAPIS_LOCUS12262</name>
</gene>
<protein>
    <submittedName>
        <fullName evidence="2">Uncharacterized protein</fullName>
    </submittedName>
</protein>
<dbReference type="EMBL" id="FZQP02005666">
    <property type="protein sequence ID" value="VVD01950.1"/>
    <property type="molecule type" value="Genomic_DNA"/>
</dbReference>
<accession>A0A5E4QUX1</accession>
<sequence>MASSRPGICAGCRTKITSRLYLNCCVCKLNFDIEYANVSEKRFNLMEVERRNSWKCPGCVVKKPKIYNSNTPVRPTELSGSSPEHTKFSMASPSTRDDDIVINKGDIRLLFKEEFALMKDTLIKELHMSLKSMVEEEFKRMRNDITSIEEGITFMNAEHETMKQKLANQAVELKDLRSHNTSLQSTIHEMSSRRRHGAKQSNLQFRNSLCTCFNRHINKERHLAAYAQREHATALDLR</sequence>
<reference evidence="2 3" key="1">
    <citation type="submission" date="2017-07" db="EMBL/GenBank/DDBJ databases">
        <authorList>
            <person name="Talla V."/>
            <person name="Backstrom N."/>
        </authorList>
    </citation>
    <scope>NUCLEOTIDE SEQUENCE [LARGE SCALE GENOMIC DNA]</scope>
</reference>
<organism evidence="2 3">
    <name type="scientific">Leptidea sinapis</name>
    <dbReference type="NCBI Taxonomy" id="189913"/>
    <lineage>
        <taxon>Eukaryota</taxon>
        <taxon>Metazoa</taxon>
        <taxon>Ecdysozoa</taxon>
        <taxon>Arthropoda</taxon>
        <taxon>Hexapoda</taxon>
        <taxon>Insecta</taxon>
        <taxon>Pterygota</taxon>
        <taxon>Neoptera</taxon>
        <taxon>Endopterygota</taxon>
        <taxon>Lepidoptera</taxon>
        <taxon>Glossata</taxon>
        <taxon>Ditrysia</taxon>
        <taxon>Papilionoidea</taxon>
        <taxon>Pieridae</taxon>
        <taxon>Dismorphiinae</taxon>
        <taxon>Leptidea</taxon>
    </lineage>
</organism>
<dbReference type="AlphaFoldDB" id="A0A5E4QUX1"/>
<evidence type="ECO:0000256" key="1">
    <source>
        <dbReference type="SAM" id="MobiDB-lite"/>
    </source>
</evidence>
<feature type="region of interest" description="Disordered" evidence="1">
    <location>
        <begin position="71"/>
        <end position="94"/>
    </location>
</feature>
<keyword evidence="3" id="KW-1185">Reference proteome</keyword>
<evidence type="ECO:0000313" key="3">
    <source>
        <dbReference type="Proteomes" id="UP000324832"/>
    </source>
</evidence>
<proteinExistence type="predicted"/>
<name>A0A5E4QUX1_9NEOP</name>
<evidence type="ECO:0000313" key="2">
    <source>
        <dbReference type="EMBL" id="VVD01950.1"/>
    </source>
</evidence>
<dbReference type="Proteomes" id="UP000324832">
    <property type="component" value="Unassembled WGS sequence"/>
</dbReference>